<organism evidence="1 2">
    <name type="scientific">Campylobacter rectus RM3267</name>
    <dbReference type="NCBI Taxonomy" id="553218"/>
    <lineage>
        <taxon>Bacteria</taxon>
        <taxon>Pseudomonadati</taxon>
        <taxon>Campylobacterota</taxon>
        <taxon>Epsilonproteobacteria</taxon>
        <taxon>Campylobacterales</taxon>
        <taxon>Campylobacteraceae</taxon>
        <taxon>Campylobacter</taxon>
    </lineage>
</organism>
<dbReference type="Proteomes" id="UP000003082">
    <property type="component" value="Unassembled WGS sequence"/>
</dbReference>
<keyword evidence="2" id="KW-1185">Reference proteome</keyword>
<evidence type="ECO:0000313" key="2">
    <source>
        <dbReference type="Proteomes" id="UP000003082"/>
    </source>
</evidence>
<name>B9D2R9_CAMRE</name>
<protein>
    <submittedName>
        <fullName evidence="1">Uncharacterized protein</fullName>
    </submittedName>
</protein>
<dbReference type="EMBL" id="ACFU01000015">
    <property type="protein sequence ID" value="EEF13686.1"/>
    <property type="molecule type" value="Genomic_DNA"/>
</dbReference>
<comment type="caution">
    <text evidence="1">The sequence shown here is derived from an EMBL/GenBank/DDBJ whole genome shotgun (WGS) entry which is preliminary data.</text>
</comment>
<accession>B9D2R9</accession>
<reference evidence="1 2" key="1">
    <citation type="submission" date="2008-08" db="EMBL/GenBank/DDBJ databases">
        <authorList>
            <person name="Madupu R."/>
            <person name="Durkin A.S."/>
            <person name="Torralba M."/>
            <person name="Methe B."/>
            <person name="Sutton G.G."/>
            <person name="Strausberg R.L."/>
            <person name="Nelson K.E."/>
        </authorList>
    </citation>
    <scope>NUCLEOTIDE SEQUENCE [LARGE SCALE GENOMIC DNA]</scope>
    <source>
        <strain evidence="1 2">RM3267</strain>
    </source>
</reference>
<proteinExistence type="predicted"/>
<dbReference type="AlphaFoldDB" id="B9D2R9"/>
<sequence>MQACVKFSRKFGFKFSYIFVRAIKLKAQSGDQNLIFFKNLQDYKYVM</sequence>
<gene>
    <name evidence="1" type="ORF">CAMRE0001_1015</name>
</gene>
<evidence type="ECO:0000313" key="1">
    <source>
        <dbReference type="EMBL" id="EEF13686.1"/>
    </source>
</evidence>